<name>A0ACB8U4J8_9APHY</name>
<dbReference type="EMBL" id="MU274912">
    <property type="protein sequence ID" value="KAI0089019.1"/>
    <property type="molecule type" value="Genomic_DNA"/>
</dbReference>
<reference evidence="1" key="1">
    <citation type="journal article" date="2021" name="Environ. Microbiol.">
        <title>Gene family expansions and transcriptome signatures uncover fungal adaptations to wood decay.</title>
        <authorList>
            <person name="Hage H."/>
            <person name="Miyauchi S."/>
            <person name="Viragh M."/>
            <person name="Drula E."/>
            <person name="Min B."/>
            <person name="Chaduli D."/>
            <person name="Navarro D."/>
            <person name="Favel A."/>
            <person name="Norest M."/>
            <person name="Lesage-Meessen L."/>
            <person name="Balint B."/>
            <person name="Merenyi Z."/>
            <person name="de Eugenio L."/>
            <person name="Morin E."/>
            <person name="Martinez A.T."/>
            <person name="Baldrian P."/>
            <person name="Stursova M."/>
            <person name="Martinez M.J."/>
            <person name="Novotny C."/>
            <person name="Magnuson J.K."/>
            <person name="Spatafora J.W."/>
            <person name="Maurice S."/>
            <person name="Pangilinan J."/>
            <person name="Andreopoulos W."/>
            <person name="LaButti K."/>
            <person name="Hundley H."/>
            <person name="Na H."/>
            <person name="Kuo A."/>
            <person name="Barry K."/>
            <person name="Lipzen A."/>
            <person name="Henrissat B."/>
            <person name="Riley R."/>
            <person name="Ahrendt S."/>
            <person name="Nagy L.G."/>
            <person name="Grigoriev I.V."/>
            <person name="Martin F."/>
            <person name="Rosso M.N."/>
        </authorList>
    </citation>
    <scope>NUCLEOTIDE SEQUENCE</scope>
    <source>
        <strain evidence="1">CBS 384.51</strain>
    </source>
</reference>
<evidence type="ECO:0000313" key="1">
    <source>
        <dbReference type="EMBL" id="KAI0089019.1"/>
    </source>
</evidence>
<proteinExistence type="predicted"/>
<accession>A0ACB8U4J8</accession>
<sequence>MPLTPNPTVVFVSVPGHHGNIQENVHVKLIDRPIDLENEPVNGGVLLKTIALSSDPYMRYRFREKDEPMFCPPILLDDPVDNFGVGKVVRSEDPNFKPGDLVWGYFSFAEYSVYPPKHPHGLTVPLRKIDPIPGLPLSVYLGPLGLIGSTGYGAWKAFLDDKAKESKTLFVTSGAGGVGTFVIEYAKVVAPHLKIIASAGSDEKVEGLRKRGVVAFNYKTQDANEVLKKEGPIDIYWDNVGGPQLDAALLNFNNFGVIVACGCISSAADTSSVKNFEQIFKRSITVHGFIAFSGAVAPPMATFAQEVGPLVATGKISGQYEHRFSGLKEAVRALNAVHTGENNGKAVIIVDESGL</sequence>
<dbReference type="Proteomes" id="UP001055072">
    <property type="component" value="Unassembled WGS sequence"/>
</dbReference>
<keyword evidence="2" id="KW-1185">Reference proteome</keyword>
<organism evidence="1 2">
    <name type="scientific">Irpex rosettiformis</name>
    <dbReference type="NCBI Taxonomy" id="378272"/>
    <lineage>
        <taxon>Eukaryota</taxon>
        <taxon>Fungi</taxon>
        <taxon>Dikarya</taxon>
        <taxon>Basidiomycota</taxon>
        <taxon>Agaricomycotina</taxon>
        <taxon>Agaricomycetes</taxon>
        <taxon>Polyporales</taxon>
        <taxon>Irpicaceae</taxon>
        <taxon>Irpex</taxon>
    </lineage>
</organism>
<gene>
    <name evidence="1" type="ORF">BDY19DRAFT_1057148</name>
</gene>
<comment type="caution">
    <text evidence="1">The sequence shown here is derived from an EMBL/GenBank/DDBJ whole genome shotgun (WGS) entry which is preliminary data.</text>
</comment>
<evidence type="ECO:0000313" key="2">
    <source>
        <dbReference type="Proteomes" id="UP001055072"/>
    </source>
</evidence>
<protein>
    <submittedName>
        <fullName evidence="1">Uncharacterized protein</fullName>
    </submittedName>
</protein>